<dbReference type="CDD" id="cd12822">
    <property type="entry name" value="TmCorA-like"/>
    <property type="match status" value="1"/>
</dbReference>
<evidence type="ECO:0000313" key="10">
    <source>
        <dbReference type="Proteomes" id="UP001232973"/>
    </source>
</evidence>
<reference evidence="9 10" key="1">
    <citation type="submission" date="2023-07" db="EMBL/GenBank/DDBJ databases">
        <title>Genomic Encyclopedia of Type Strains, Phase IV (KMG-IV): sequencing the most valuable type-strain genomes for metagenomic binning, comparative biology and taxonomic classification.</title>
        <authorList>
            <person name="Goeker M."/>
        </authorList>
    </citation>
    <scope>NUCLEOTIDE SEQUENCE [LARGE SCALE GENOMIC DNA]</scope>
    <source>
        <strain evidence="9 10">DSM 4006</strain>
    </source>
</reference>
<comment type="function">
    <text evidence="8">Mediates influx of magnesium ions.</text>
</comment>
<dbReference type="Gene3D" id="3.30.460.20">
    <property type="entry name" value="CorA soluble domain-like"/>
    <property type="match status" value="1"/>
</dbReference>
<evidence type="ECO:0000256" key="2">
    <source>
        <dbReference type="ARBA" id="ARBA00009765"/>
    </source>
</evidence>
<feature type="transmembrane region" description="Helical" evidence="8">
    <location>
        <begin position="285"/>
        <end position="305"/>
    </location>
</feature>
<dbReference type="EMBL" id="JAUSTP010000001">
    <property type="protein sequence ID" value="MDQ0188406.1"/>
    <property type="molecule type" value="Genomic_DNA"/>
</dbReference>
<keyword evidence="5 8" id="KW-0812">Transmembrane</keyword>
<evidence type="ECO:0000256" key="3">
    <source>
        <dbReference type="ARBA" id="ARBA00022448"/>
    </source>
</evidence>
<evidence type="ECO:0000313" key="9">
    <source>
        <dbReference type="EMBL" id="MDQ0188406.1"/>
    </source>
</evidence>
<name>A0ABT9XDM6_9BACL</name>
<dbReference type="InterPro" id="IPR045863">
    <property type="entry name" value="CorA_TM1_TM2"/>
</dbReference>
<organism evidence="9 10">
    <name type="scientific">Alicyclobacillus cycloheptanicus</name>
    <dbReference type="NCBI Taxonomy" id="1457"/>
    <lineage>
        <taxon>Bacteria</taxon>
        <taxon>Bacillati</taxon>
        <taxon>Bacillota</taxon>
        <taxon>Bacilli</taxon>
        <taxon>Bacillales</taxon>
        <taxon>Alicyclobacillaceae</taxon>
        <taxon>Alicyclobacillus</taxon>
    </lineage>
</organism>
<accession>A0ABT9XDM6</accession>
<dbReference type="InterPro" id="IPR004488">
    <property type="entry name" value="Mg/Co-transport_prot_CorA"/>
</dbReference>
<evidence type="ECO:0000256" key="8">
    <source>
        <dbReference type="RuleBase" id="RU362010"/>
    </source>
</evidence>
<dbReference type="Gene3D" id="1.20.58.340">
    <property type="entry name" value="Magnesium transport protein CorA, transmembrane region"/>
    <property type="match status" value="2"/>
</dbReference>
<keyword evidence="6 8" id="KW-1133">Transmembrane helix</keyword>
<evidence type="ECO:0000256" key="7">
    <source>
        <dbReference type="ARBA" id="ARBA00023136"/>
    </source>
</evidence>
<dbReference type="RefSeq" id="WP_274455811.1">
    <property type="nucleotide sequence ID" value="NZ_CP067097.1"/>
</dbReference>
<keyword evidence="8" id="KW-0460">Magnesium</keyword>
<comment type="subcellular location">
    <subcellularLocation>
        <location evidence="1">Cell membrane</location>
        <topology evidence="1">Multi-pass membrane protein</topology>
    </subcellularLocation>
    <subcellularLocation>
        <location evidence="8">Membrane</location>
        <topology evidence="8">Multi-pass membrane protein</topology>
    </subcellularLocation>
</comment>
<evidence type="ECO:0000256" key="5">
    <source>
        <dbReference type="ARBA" id="ARBA00022692"/>
    </source>
</evidence>
<gene>
    <name evidence="8" type="primary">corA</name>
    <name evidence="9" type="ORF">J2S03_000210</name>
</gene>
<dbReference type="PANTHER" id="PTHR46494:SF1">
    <property type="entry name" value="CORA FAMILY METAL ION TRANSPORTER (EUROFUNG)"/>
    <property type="match status" value="1"/>
</dbReference>
<keyword evidence="3 8" id="KW-0813">Transport</keyword>
<evidence type="ECO:0000256" key="6">
    <source>
        <dbReference type="ARBA" id="ARBA00022989"/>
    </source>
</evidence>
<dbReference type="InterPro" id="IPR002523">
    <property type="entry name" value="MgTranspt_CorA/ZnTranspt_ZntB"/>
</dbReference>
<protein>
    <recommendedName>
        <fullName evidence="8">Magnesium transport protein CorA</fullName>
    </recommendedName>
</protein>
<dbReference type="SUPFAM" id="SSF143865">
    <property type="entry name" value="CorA soluble domain-like"/>
    <property type="match status" value="1"/>
</dbReference>
<dbReference type="NCBIfam" id="TIGR00383">
    <property type="entry name" value="corA"/>
    <property type="match status" value="1"/>
</dbReference>
<comment type="caution">
    <text evidence="9">The sequence shown here is derived from an EMBL/GenBank/DDBJ whole genome shotgun (WGS) entry which is preliminary data.</text>
</comment>
<sequence>MLLWKNGQLTEVPERLPEADEVGWVHLTNPTDAQVSSILGDVFGCHPLVLEDVMHFGQRPKLDRYLNQDVPHALLSFYALRDDLTSVEFCVVIGATFVVTVEREPVPVLADVRRNVASDPSLLASPGMFVYQLLDRAVDEYFQVIDRLEDRVDVIQHRVFNHPETQIGPEIFRFKRRLHRARSITSDARNVVGQLAHESFPFTESEHAVYFVDVYDHATRIVDGLDAIRDSLNGLLDLQMAQRANRMNEVMKTLTVIATIFMPLSFIVGLYGMNFKDIPELSWSFGYVYVWALMIAVAAVMMVYFKKKGWW</sequence>
<dbReference type="InterPro" id="IPR045861">
    <property type="entry name" value="CorA_cytoplasmic_dom"/>
</dbReference>
<keyword evidence="10" id="KW-1185">Reference proteome</keyword>
<dbReference type="PANTHER" id="PTHR46494">
    <property type="entry name" value="CORA FAMILY METAL ION TRANSPORTER (EUROFUNG)"/>
    <property type="match status" value="1"/>
</dbReference>
<proteinExistence type="inferred from homology"/>
<dbReference type="Proteomes" id="UP001232973">
    <property type="component" value="Unassembled WGS sequence"/>
</dbReference>
<evidence type="ECO:0000256" key="4">
    <source>
        <dbReference type="ARBA" id="ARBA00022475"/>
    </source>
</evidence>
<evidence type="ECO:0000256" key="1">
    <source>
        <dbReference type="ARBA" id="ARBA00004651"/>
    </source>
</evidence>
<comment type="similarity">
    <text evidence="2 8">Belongs to the CorA metal ion transporter (MIT) (TC 1.A.35) family.</text>
</comment>
<keyword evidence="7 8" id="KW-0472">Membrane</keyword>
<feature type="transmembrane region" description="Helical" evidence="8">
    <location>
        <begin position="253"/>
        <end position="273"/>
    </location>
</feature>
<dbReference type="Pfam" id="PF01544">
    <property type="entry name" value="CorA"/>
    <property type="match status" value="1"/>
</dbReference>
<keyword evidence="4 8" id="KW-1003">Cell membrane</keyword>
<keyword evidence="8" id="KW-0406">Ion transport</keyword>
<dbReference type="SUPFAM" id="SSF144083">
    <property type="entry name" value="Magnesium transport protein CorA, transmembrane region"/>
    <property type="match status" value="1"/>
</dbReference>